<name>A0ABQ1C0Y2_9MYCO</name>
<dbReference type="InterPro" id="IPR025751">
    <property type="entry name" value="RsbRD_N_dom"/>
</dbReference>
<dbReference type="Gene3D" id="1.10.10.2840">
    <property type="entry name" value="PucR C-terminal helix-turn-helix domain"/>
    <property type="match status" value="1"/>
</dbReference>
<keyword evidence="6" id="KW-1185">Reference proteome</keyword>
<dbReference type="PANTHER" id="PTHR33744">
    <property type="entry name" value="CARBOHYDRATE DIACID REGULATOR"/>
    <property type="match status" value="1"/>
</dbReference>
<evidence type="ECO:0000313" key="6">
    <source>
        <dbReference type="Proteomes" id="UP000465240"/>
    </source>
</evidence>
<evidence type="ECO:0000259" key="3">
    <source>
        <dbReference type="Pfam" id="PF14361"/>
    </source>
</evidence>
<dbReference type="Pfam" id="PF13556">
    <property type="entry name" value="HTH_30"/>
    <property type="match status" value="1"/>
</dbReference>
<comment type="similarity">
    <text evidence="1">Belongs to the CdaR family.</text>
</comment>
<protein>
    <submittedName>
        <fullName evidence="5">ABC transporter substrate-binding protein</fullName>
    </submittedName>
</protein>
<evidence type="ECO:0000259" key="4">
    <source>
        <dbReference type="Pfam" id="PF17853"/>
    </source>
</evidence>
<dbReference type="InterPro" id="IPR051448">
    <property type="entry name" value="CdaR-like_regulators"/>
</dbReference>
<feature type="domain" description="RsbT co-antagonist protein RsbRD N-terminal" evidence="3">
    <location>
        <begin position="34"/>
        <end position="176"/>
    </location>
</feature>
<organism evidence="5 6">
    <name type="scientific">Mycobacterium paragordonae</name>
    <dbReference type="NCBI Taxonomy" id="1389713"/>
    <lineage>
        <taxon>Bacteria</taxon>
        <taxon>Bacillati</taxon>
        <taxon>Actinomycetota</taxon>
        <taxon>Actinomycetes</taxon>
        <taxon>Mycobacteriales</taxon>
        <taxon>Mycobacteriaceae</taxon>
        <taxon>Mycobacterium</taxon>
    </lineage>
</organism>
<evidence type="ECO:0000313" key="5">
    <source>
        <dbReference type="EMBL" id="GFG78088.1"/>
    </source>
</evidence>
<dbReference type="InterPro" id="IPR042070">
    <property type="entry name" value="PucR_C-HTH_sf"/>
</dbReference>
<accession>A0ABQ1C0Y2</accession>
<sequence length="427" mass="46628">MEPQWRPLREPAAARVWQEVLRPMSSQLRSCATQLAAEIVDWYQSEVPAIVPDAPAVSEQVTSVEDSLRQVAHCIDTGDDPRRLDMTPSTVLIARSGVQRGIPLNDLFRSVRLAHEKTWHWMFNQITTSASTSEQSAALELATDYMFAYADRILVQAEHHYETEREAWLRGTAAARAAAVDDILAGTEADPQHASKRMRYDLNRHHLGVHAWLDAPIDDPEAQTGLTAALWRLASAMSAQSPMVLPAGSMAITAWLSRSQAFTASELKRMVEEPESPVGVSVAIGEPGWGIGGFRRTHLEASHAHRLASLLGERAPAVTRYRDVAVAALASADGEHAVAFVKRVLGPLAAEDEATFRVAATLAVYLEESRSPGKAAQRLTVHPNTVSYRVHQAEQLLGRPIDANTLEISLALALLPALRGLSGHRGL</sequence>
<dbReference type="PANTHER" id="PTHR33744:SF1">
    <property type="entry name" value="DNA-BINDING TRANSCRIPTIONAL ACTIVATOR ADER"/>
    <property type="match status" value="1"/>
</dbReference>
<evidence type="ECO:0000259" key="2">
    <source>
        <dbReference type="Pfam" id="PF13556"/>
    </source>
</evidence>
<dbReference type="InterPro" id="IPR041522">
    <property type="entry name" value="CdaR_GGDEF"/>
</dbReference>
<proteinExistence type="inferred from homology"/>
<dbReference type="Pfam" id="PF14361">
    <property type="entry name" value="RsbRD_N"/>
    <property type="match status" value="1"/>
</dbReference>
<reference evidence="5 6" key="1">
    <citation type="journal article" date="2019" name="Emerg. Microbes Infect.">
        <title>Comprehensive subspecies identification of 175 nontuberculous mycobacteria species based on 7547 genomic profiles.</title>
        <authorList>
            <person name="Matsumoto Y."/>
            <person name="Kinjo T."/>
            <person name="Motooka D."/>
            <person name="Nabeya D."/>
            <person name="Jung N."/>
            <person name="Uechi K."/>
            <person name="Horii T."/>
            <person name="Iida T."/>
            <person name="Fujita J."/>
            <person name="Nakamura S."/>
        </authorList>
    </citation>
    <scope>NUCLEOTIDE SEQUENCE [LARGE SCALE GENOMIC DNA]</scope>
    <source>
        <strain evidence="5 6">JCM 18565</strain>
    </source>
</reference>
<dbReference type="InterPro" id="IPR025736">
    <property type="entry name" value="PucR_C-HTH_dom"/>
</dbReference>
<dbReference type="Proteomes" id="UP000465240">
    <property type="component" value="Unassembled WGS sequence"/>
</dbReference>
<comment type="caution">
    <text evidence="5">The sequence shown here is derived from an EMBL/GenBank/DDBJ whole genome shotgun (WGS) entry which is preliminary data.</text>
</comment>
<dbReference type="EMBL" id="BLKX01000001">
    <property type="protein sequence ID" value="GFG78088.1"/>
    <property type="molecule type" value="Genomic_DNA"/>
</dbReference>
<feature type="domain" description="CdaR GGDEF-like" evidence="4">
    <location>
        <begin position="190"/>
        <end position="306"/>
    </location>
</feature>
<dbReference type="Pfam" id="PF17853">
    <property type="entry name" value="GGDEF_2"/>
    <property type="match status" value="1"/>
</dbReference>
<gene>
    <name evidence="5" type="ORF">MPRG_13640</name>
</gene>
<evidence type="ECO:0000256" key="1">
    <source>
        <dbReference type="ARBA" id="ARBA00006754"/>
    </source>
</evidence>
<feature type="domain" description="PucR C-terminal helix-turn-helix" evidence="2">
    <location>
        <begin position="360"/>
        <end position="414"/>
    </location>
</feature>